<dbReference type="Proteomes" id="UP000532746">
    <property type="component" value="Unassembled WGS sequence"/>
</dbReference>
<protein>
    <submittedName>
        <fullName evidence="1">Uncharacterized protein</fullName>
    </submittedName>
</protein>
<reference evidence="1 2" key="1">
    <citation type="submission" date="2020-08" db="EMBL/GenBank/DDBJ databases">
        <title>Genomic Encyclopedia of Type Strains, Phase IV (KMG-IV): sequencing the most valuable type-strain genomes for metagenomic binning, comparative biology and taxonomic classification.</title>
        <authorList>
            <person name="Goeker M."/>
        </authorList>
    </citation>
    <scope>NUCLEOTIDE SEQUENCE [LARGE SCALE GENOMIC DNA]</scope>
    <source>
        <strain evidence="1 2">DSM 26718</strain>
    </source>
</reference>
<dbReference type="AlphaFoldDB" id="A0A7W9SYR1"/>
<name>A0A7W9SYR1_9BACT</name>
<evidence type="ECO:0000313" key="2">
    <source>
        <dbReference type="Proteomes" id="UP000532746"/>
    </source>
</evidence>
<dbReference type="EMBL" id="JACHGG010000001">
    <property type="protein sequence ID" value="MBB6058226.1"/>
    <property type="molecule type" value="Genomic_DNA"/>
</dbReference>
<organism evidence="1 2">
    <name type="scientific">Hymenobacter luteus</name>
    <dbReference type="NCBI Taxonomy" id="1411122"/>
    <lineage>
        <taxon>Bacteria</taxon>
        <taxon>Pseudomonadati</taxon>
        <taxon>Bacteroidota</taxon>
        <taxon>Cytophagia</taxon>
        <taxon>Cytophagales</taxon>
        <taxon>Hymenobacteraceae</taxon>
        <taxon>Hymenobacter</taxon>
    </lineage>
</organism>
<proteinExistence type="predicted"/>
<accession>A0A7W9SYR1</accession>
<gene>
    <name evidence="1" type="ORF">HNQ93_001056</name>
</gene>
<evidence type="ECO:0000313" key="1">
    <source>
        <dbReference type="EMBL" id="MBB6058226.1"/>
    </source>
</evidence>
<keyword evidence="2" id="KW-1185">Reference proteome</keyword>
<sequence length="30" mass="3043">MASFRALSVSPRSLMAGLATSAGTTVTTTR</sequence>
<comment type="caution">
    <text evidence="1">The sequence shown here is derived from an EMBL/GenBank/DDBJ whole genome shotgun (WGS) entry which is preliminary data.</text>
</comment>